<dbReference type="Proteomes" id="UP001174909">
    <property type="component" value="Unassembled WGS sequence"/>
</dbReference>
<comment type="caution">
    <text evidence="1">The sequence shown here is derived from an EMBL/GenBank/DDBJ whole genome shotgun (WGS) entry which is preliminary data.</text>
</comment>
<accession>A0AA35VXH5</accession>
<sequence>MYDLYSHYQFLELIMFFDTFYTCSIDAGRFKSSSGRPRSKSGSDMAVCAYLTYITLPWHCIVDDILNSTRKRVL</sequence>
<reference evidence="1" key="1">
    <citation type="submission" date="2023-03" db="EMBL/GenBank/DDBJ databases">
        <authorList>
            <person name="Steffen K."/>
            <person name="Cardenas P."/>
        </authorList>
    </citation>
    <scope>NUCLEOTIDE SEQUENCE</scope>
</reference>
<name>A0AA35VXH5_GEOBA</name>
<proteinExistence type="predicted"/>
<dbReference type="EMBL" id="CASHTH010000296">
    <property type="protein sequence ID" value="CAI7997209.1"/>
    <property type="molecule type" value="Genomic_DNA"/>
</dbReference>
<dbReference type="AlphaFoldDB" id="A0AA35VXH5"/>
<organism evidence="1 2">
    <name type="scientific">Geodia barretti</name>
    <name type="common">Barrett's horny sponge</name>
    <dbReference type="NCBI Taxonomy" id="519541"/>
    <lineage>
        <taxon>Eukaryota</taxon>
        <taxon>Metazoa</taxon>
        <taxon>Porifera</taxon>
        <taxon>Demospongiae</taxon>
        <taxon>Heteroscleromorpha</taxon>
        <taxon>Tetractinellida</taxon>
        <taxon>Astrophorina</taxon>
        <taxon>Geodiidae</taxon>
        <taxon>Geodia</taxon>
    </lineage>
</organism>
<evidence type="ECO:0000313" key="1">
    <source>
        <dbReference type="EMBL" id="CAI7997209.1"/>
    </source>
</evidence>
<keyword evidence="2" id="KW-1185">Reference proteome</keyword>
<protein>
    <submittedName>
        <fullName evidence="1">Uncharacterized protein</fullName>
    </submittedName>
</protein>
<evidence type="ECO:0000313" key="2">
    <source>
        <dbReference type="Proteomes" id="UP001174909"/>
    </source>
</evidence>
<gene>
    <name evidence="1" type="ORF">GBAR_LOCUS2097</name>
</gene>